<proteinExistence type="predicted"/>
<gene>
    <name evidence="2" type="ORF">K458DRAFT_132965</name>
</gene>
<keyword evidence="1" id="KW-0472">Membrane</keyword>
<keyword evidence="1" id="KW-1133">Transmembrane helix</keyword>
<reference evidence="2" key="1">
    <citation type="journal article" date="2020" name="Stud. Mycol.">
        <title>101 Dothideomycetes genomes: a test case for predicting lifestyles and emergence of pathogens.</title>
        <authorList>
            <person name="Haridas S."/>
            <person name="Albert R."/>
            <person name="Binder M."/>
            <person name="Bloem J."/>
            <person name="Labutti K."/>
            <person name="Salamov A."/>
            <person name="Andreopoulos B."/>
            <person name="Baker S."/>
            <person name="Barry K."/>
            <person name="Bills G."/>
            <person name="Bluhm B."/>
            <person name="Cannon C."/>
            <person name="Castanera R."/>
            <person name="Culley D."/>
            <person name="Daum C."/>
            <person name="Ezra D."/>
            <person name="Gonzalez J."/>
            <person name="Henrissat B."/>
            <person name="Kuo A."/>
            <person name="Liang C."/>
            <person name="Lipzen A."/>
            <person name="Lutzoni F."/>
            <person name="Magnuson J."/>
            <person name="Mondo S."/>
            <person name="Nolan M."/>
            <person name="Ohm R."/>
            <person name="Pangilinan J."/>
            <person name="Park H.-J."/>
            <person name="Ramirez L."/>
            <person name="Alfaro M."/>
            <person name="Sun H."/>
            <person name="Tritt A."/>
            <person name="Yoshinaga Y."/>
            <person name="Zwiers L.-H."/>
            <person name="Turgeon B."/>
            <person name="Goodwin S."/>
            <person name="Spatafora J."/>
            <person name="Crous P."/>
            <person name="Grigoriev I."/>
        </authorList>
    </citation>
    <scope>NUCLEOTIDE SEQUENCE</scope>
    <source>
        <strain evidence="2">CBS 122367</strain>
    </source>
</reference>
<evidence type="ECO:0000256" key="1">
    <source>
        <dbReference type="SAM" id="Phobius"/>
    </source>
</evidence>
<feature type="transmembrane region" description="Helical" evidence="1">
    <location>
        <begin position="91"/>
        <end position="117"/>
    </location>
</feature>
<dbReference type="Proteomes" id="UP000799291">
    <property type="component" value="Unassembled WGS sequence"/>
</dbReference>
<sequence length="170" mass="19002">MALHHVRIAGASPVVSEVESYRRSCGGGYGHRRIFLSWILLFTCECIGVGMPAFLSSLLGYVELYVCWWVWRCVRGKNAYLVGSQNGHTVIFIWCAGYCVMCGVGVGEVVVMVGVIVERLDRVSGFWSVDRVGLYALPAPMLRTILHFLLPALPTSRPSYHHTDRRCSCF</sequence>
<keyword evidence="1" id="KW-0812">Transmembrane</keyword>
<accession>A0A6G1ILK8</accession>
<dbReference type="AlphaFoldDB" id="A0A6G1ILK8"/>
<keyword evidence="3" id="KW-1185">Reference proteome</keyword>
<evidence type="ECO:0008006" key="4">
    <source>
        <dbReference type="Google" id="ProtNLM"/>
    </source>
</evidence>
<feature type="transmembrane region" description="Helical" evidence="1">
    <location>
        <begin position="38"/>
        <end position="71"/>
    </location>
</feature>
<protein>
    <recommendedName>
        <fullName evidence="4">Transmembrane protein</fullName>
    </recommendedName>
</protein>
<evidence type="ECO:0000313" key="2">
    <source>
        <dbReference type="EMBL" id="KAF2678831.1"/>
    </source>
</evidence>
<name>A0A6G1ILK8_9PLEO</name>
<organism evidence="2 3">
    <name type="scientific">Lentithecium fluviatile CBS 122367</name>
    <dbReference type="NCBI Taxonomy" id="1168545"/>
    <lineage>
        <taxon>Eukaryota</taxon>
        <taxon>Fungi</taxon>
        <taxon>Dikarya</taxon>
        <taxon>Ascomycota</taxon>
        <taxon>Pezizomycotina</taxon>
        <taxon>Dothideomycetes</taxon>
        <taxon>Pleosporomycetidae</taxon>
        <taxon>Pleosporales</taxon>
        <taxon>Massarineae</taxon>
        <taxon>Lentitheciaceae</taxon>
        <taxon>Lentithecium</taxon>
    </lineage>
</organism>
<evidence type="ECO:0000313" key="3">
    <source>
        <dbReference type="Proteomes" id="UP000799291"/>
    </source>
</evidence>
<dbReference type="EMBL" id="MU005608">
    <property type="protein sequence ID" value="KAF2678831.1"/>
    <property type="molecule type" value="Genomic_DNA"/>
</dbReference>